<dbReference type="OrthoDB" id="680887at2"/>
<dbReference type="EMBL" id="RMBX01000007">
    <property type="protein sequence ID" value="RPD40616.1"/>
    <property type="molecule type" value="Genomic_DNA"/>
</dbReference>
<dbReference type="Proteomes" id="UP000279089">
    <property type="component" value="Unassembled WGS sequence"/>
</dbReference>
<dbReference type="AlphaFoldDB" id="A0A3N4MF55"/>
<evidence type="ECO:0000313" key="2">
    <source>
        <dbReference type="Proteomes" id="UP000279089"/>
    </source>
</evidence>
<keyword evidence="2" id="KW-1185">Reference proteome</keyword>
<reference evidence="2" key="1">
    <citation type="submission" date="2018-11" db="EMBL/GenBank/DDBJ databases">
        <title>Chitinophaga lutea sp.nov., isolate from arsenic contaminated soil.</title>
        <authorList>
            <person name="Zong Y."/>
        </authorList>
    </citation>
    <scope>NUCLEOTIDE SEQUENCE [LARGE SCALE GENOMIC DNA]</scope>
    <source>
        <strain evidence="2">YLT18</strain>
    </source>
</reference>
<dbReference type="RefSeq" id="WP_120517068.1">
    <property type="nucleotide sequence ID" value="NZ_QXZY01000008.1"/>
</dbReference>
<organism evidence="1 2">
    <name type="scientific">Chitinophaga barathri</name>
    <dbReference type="NCBI Taxonomy" id="1647451"/>
    <lineage>
        <taxon>Bacteria</taxon>
        <taxon>Pseudomonadati</taxon>
        <taxon>Bacteroidota</taxon>
        <taxon>Chitinophagia</taxon>
        <taxon>Chitinophagales</taxon>
        <taxon>Chitinophagaceae</taxon>
        <taxon>Chitinophaga</taxon>
    </lineage>
</organism>
<gene>
    <name evidence="1" type="ORF">EG028_15065</name>
</gene>
<name>A0A3N4MF55_9BACT</name>
<protein>
    <submittedName>
        <fullName evidence="1">Uncharacterized protein</fullName>
    </submittedName>
</protein>
<sequence>MKETIKTIVYERFYKKLRKKFYNEFFPSNSQIPEDSKDVWKKTYKDLDTNIAKKLFEINNEFHFHRKYDEEAKQHLEYGYPLYPITISRKQFSLALKYLLFGRVEKIDEFPELYFDFKANWERNYSTLHDLFVEQEFPNGIEEKKDEKPEIVTLRDDDIESIFLSVVSNNKEIFYSPTVISIIHNFFESIASNSYIDSWHLLQPDYQLKSLWKGDFETFKLSFAHIRSIEDIEIIKITYDFKSITCQIRFDETGTITNLKGIYNKIASDYSSDLVSEKDMTEIESYLSSIFSKYFSPISKNEEGFDWHEKYNVHSIQFGEFLARLVINPYFQIIYFLSNKTYNKKWQEVSSTFERVPYNRKVRADIELCFIYGKWLICRINILPASRFSDRDYNPHSKTI</sequence>
<comment type="caution">
    <text evidence="1">The sequence shown here is derived from an EMBL/GenBank/DDBJ whole genome shotgun (WGS) entry which is preliminary data.</text>
</comment>
<evidence type="ECO:0000313" key="1">
    <source>
        <dbReference type="EMBL" id="RPD40616.1"/>
    </source>
</evidence>
<accession>A0A3N4MF55</accession>
<proteinExistence type="predicted"/>